<protein>
    <submittedName>
        <fullName evidence="8">Major facilitator superfamily transporter</fullName>
    </submittedName>
</protein>
<feature type="compositionally biased region" description="Polar residues" evidence="5">
    <location>
        <begin position="454"/>
        <end position="486"/>
    </location>
</feature>
<feature type="transmembrane region" description="Helical" evidence="6">
    <location>
        <begin position="982"/>
        <end position="1002"/>
    </location>
</feature>
<dbReference type="InterPro" id="IPR011701">
    <property type="entry name" value="MFS"/>
</dbReference>
<evidence type="ECO:0000313" key="8">
    <source>
        <dbReference type="EMBL" id="KAK1843465.1"/>
    </source>
</evidence>
<evidence type="ECO:0000259" key="7">
    <source>
        <dbReference type="PROSITE" id="PS50850"/>
    </source>
</evidence>
<keyword evidence="3 6" id="KW-1133">Transmembrane helix</keyword>
<dbReference type="PANTHER" id="PTHR23501">
    <property type="entry name" value="MAJOR FACILITATOR SUPERFAMILY"/>
    <property type="match status" value="1"/>
</dbReference>
<dbReference type="GO" id="GO:0005886">
    <property type="term" value="C:plasma membrane"/>
    <property type="evidence" value="ECO:0007669"/>
    <property type="project" value="TreeGrafter"/>
</dbReference>
<feature type="region of interest" description="Disordered" evidence="5">
    <location>
        <begin position="451"/>
        <end position="503"/>
    </location>
</feature>
<evidence type="ECO:0000256" key="3">
    <source>
        <dbReference type="ARBA" id="ARBA00022989"/>
    </source>
</evidence>
<feature type="transmembrane region" description="Helical" evidence="6">
    <location>
        <begin position="842"/>
        <end position="860"/>
    </location>
</feature>
<proteinExistence type="predicted"/>
<feature type="transmembrane region" description="Helical" evidence="6">
    <location>
        <begin position="671"/>
        <end position="689"/>
    </location>
</feature>
<feature type="transmembrane region" description="Helical" evidence="6">
    <location>
        <begin position="578"/>
        <end position="598"/>
    </location>
</feature>
<dbReference type="GO" id="GO:0008270">
    <property type="term" value="F:zinc ion binding"/>
    <property type="evidence" value="ECO:0007669"/>
    <property type="project" value="InterPro"/>
</dbReference>
<dbReference type="InterPro" id="IPR020846">
    <property type="entry name" value="MFS_dom"/>
</dbReference>
<feature type="compositionally biased region" description="Basic and acidic residues" evidence="5">
    <location>
        <begin position="100"/>
        <end position="110"/>
    </location>
</feature>
<organism evidence="8 9">
    <name type="scientific">Colletotrichum chrysophilum</name>
    <dbReference type="NCBI Taxonomy" id="1836956"/>
    <lineage>
        <taxon>Eukaryota</taxon>
        <taxon>Fungi</taxon>
        <taxon>Dikarya</taxon>
        <taxon>Ascomycota</taxon>
        <taxon>Pezizomycotina</taxon>
        <taxon>Sordariomycetes</taxon>
        <taxon>Hypocreomycetidae</taxon>
        <taxon>Glomerellales</taxon>
        <taxon>Glomerellaceae</taxon>
        <taxon>Colletotrichum</taxon>
        <taxon>Colletotrichum gloeosporioides species complex</taxon>
    </lineage>
</organism>
<dbReference type="Gene3D" id="1.20.1250.20">
    <property type="entry name" value="MFS general substrate transporter like domains"/>
    <property type="match status" value="1"/>
</dbReference>
<dbReference type="PANTHER" id="PTHR23501:SF155">
    <property type="entry name" value="EFFLUX PUMP AFOB"/>
    <property type="match status" value="1"/>
</dbReference>
<name>A0AAD9ECF9_9PEZI</name>
<evidence type="ECO:0000313" key="9">
    <source>
        <dbReference type="Proteomes" id="UP001243330"/>
    </source>
</evidence>
<dbReference type="CDD" id="cd17502">
    <property type="entry name" value="MFS_Azr1_MDR_like"/>
    <property type="match status" value="1"/>
</dbReference>
<feature type="transmembrane region" description="Helical" evidence="6">
    <location>
        <begin position="604"/>
        <end position="625"/>
    </location>
</feature>
<dbReference type="AlphaFoldDB" id="A0AAD9ECF9"/>
<feature type="domain" description="Major facilitator superfamily (MFS) profile" evidence="7">
    <location>
        <begin position="514"/>
        <end position="1005"/>
    </location>
</feature>
<evidence type="ECO:0000256" key="5">
    <source>
        <dbReference type="SAM" id="MobiDB-lite"/>
    </source>
</evidence>
<dbReference type="InterPro" id="IPR036259">
    <property type="entry name" value="MFS_trans_sf"/>
</dbReference>
<dbReference type="GO" id="GO:0022857">
    <property type="term" value="F:transmembrane transporter activity"/>
    <property type="evidence" value="ECO:0007669"/>
    <property type="project" value="InterPro"/>
</dbReference>
<dbReference type="PROSITE" id="PS50850">
    <property type="entry name" value="MFS"/>
    <property type="match status" value="1"/>
</dbReference>
<keyword evidence="4 6" id="KW-0472">Membrane</keyword>
<feature type="transmembrane region" description="Helical" evidence="6">
    <location>
        <begin position="512"/>
        <end position="532"/>
    </location>
</feature>
<comment type="caution">
    <text evidence="8">The sequence shown here is derived from an EMBL/GenBank/DDBJ whole genome shotgun (WGS) entry which is preliminary data.</text>
</comment>
<evidence type="ECO:0000256" key="4">
    <source>
        <dbReference type="ARBA" id="ARBA00023136"/>
    </source>
</evidence>
<sequence>MEKRRRAPGHAAPYGQSCTSCFKSKCKCILRSDGDGCERCHRLKKPCHPGDSIRRQAADNTQRANTRIADLEGKLSSLVSLLQERNVIDKDASTTSHTRAGYDEPQLRDTEESDGLDNDADRVLNSQERDDEPQQTASVLSPPLTGSPDSQIAPTPLTAVARPSTDASTEDFERFRSLMLPNFPFICFPSDTSFDKLQNERPFLCEAIRCVAPPSASEKRTRARIQHDDNEESEMTTTQVMESQRAVLGCFALSSAIAAYFGEMEPLKWTSQMNEGLAALEAHQELSDKALVFQAHTHYTELRILEAGSQIRPHEPPKMCPGPLSNMTALPSDSVFCLWKAELAVNACARALLCLPSSAFLGASFIQSIQWSHLANCIAILCHLAKSYHDRSADPAVERAIGELPGVLDRLADKLNAATAEAGENGPYDVLTQLADGMRNFRSSIDVDADSSGMAVSSSHSTTPPKASVTDQQPPETLTDTSQQQSDAEKSGLDGHTEPGDVPNYPSGIKRALIILPLTMAYFLLFLDLAIVSTATPAITSRFNSLIDVGWYGGAYQLGSSALQPLSGKIYQHFSAKWSFLAFFAIFEIGSLICAIATSSSMFIVGRTIAGAGSSGLANGALTIISCIMPTREQAKFLGLNMGIGQLGLALGPVVGGLFTEYVSWRWCFYINLPVGVPVFGLILLFRIPDAEPKLPVRKVLGTAVKSLDLPGFLLISPAAVMFLLGLQYGGNQHPWGSSVVIGLLVGAGVTFILFLVWEHRQGDAAMVPFAMLRHRIIWSAAGNLFFLLSAILVGDFYLSIYFQAIMNDSPFMSGVHLLPTTLGMVLFTMISGVMIEMLGYYLPWVVSGSSITAIGYGLLSTLSPTTPAAKWIGYQVFYGVGSGAMASSAYIAVQNLVPAPQIPVAMAIIIFTQNIGGAITLLAANSVFSNSLRKELQERVALIGMEPDVIINAGASSVRKLVSGDQLRHTLQAYSSSVDKVMYLGVAVSIATFAFAWGLGWKDIRVEKKLKAIKSEADGEQSLKQ</sequence>
<feature type="transmembrane region" description="Helical" evidence="6">
    <location>
        <begin position="710"/>
        <end position="730"/>
    </location>
</feature>
<dbReference type="InterPro" id="IPR036864">
    <property type="entry name" value="Zn2-C6_fun-type_DNA-bd_sf"/>
</dbReference>
<feature type="transmembrane region" description="Helical" evidence="6">
    <location>
        <begin position="736"/>
        <end position="757"/>
    </location>
</feature>
<feature type="transmembrane region" description="Helical" evidence="6">
    <location>
        <begin position="777"/>
        <end position="803"/>
    </location>
</feature>
<feature type="transmembrane region" description="Helical" evidence="6">
    <location>
        <begin position="905"/>
        <end position="925"/>
    </location>
</feature>
<dbReference type="Gene3D" id="4.10.240.10">
    <property type="entry name" value="Zn(2)-C6 fungal-type DNA-binding domain"/>
    <property type="match status" value="1"/>
</dbReference>
<comment type="subcellular location">
    <subcellularLocation>
        <location evidence="1">Membrane</location>
        <topology evidence="1">Multi-pass membrane protein</topology>
    </subcellularLocation>
</comment>
<accession>A0AAD9ECF9</accession>
<dbReference type="GO" id="GO:0000981">
    <property type="term" value="F:DNA-binding transcription factor activity, RNA polymerase II-specific"/>
    <property type="evidence" value="ECO:0007669"/>
    <property type="project" value="InterPro"/>
</dbReference>
<feature type="transmembrane region" description="Helical" evidence="6">
    <location>
        <begin position="872"/>
        <end position="893"/>
    </location>
</feature>
<dbReference type="SUPFAM" id="SSF103473">
    <property type="entry name" value="MFS general substrate transporter"/>
    <property type="match status" value="1"/>
</dbReference>
<gene>
    <name evidence="8" type="ORF">CCHR01_13919</name>
</gene>
<evidence type="ECO:0000256" key="2">
    <source>
        <dbReference type="ARBA" id="ARBA00022692"/>
    </source>
</evidence>
<feature type="region of interest" description="Disordered" evidence="5">
    <location>
        <begin position="92"/>
        <end position="168"/>
    </location>
</feature>
<dbReference type="EMBL" id="JAQOWY010000357">
    <property type="protein sequence ID" value="KAK1843465.1"/>
    <property type="molecule type" value="Genomic_DNA"/>
</dbReference>
<keyword evidence="9" id="KW-1185">Reference proteome</keyword>
<evidence type="ECO:0000256" key="6">
    <source>
        <dbReference type="SAM" id="Phobius"/>
    </source>
</evidence>
<feature type="transmembrane region" description="Helical" evidence="6">
    <location>
        <begin position="637"/>
        <end position="659"/>
    </location>
</feature>
<feature type="transmembrane region" description="Helical" evidence="6">
    <location>
        <begin position="815"/>
        <end position="835"/>
    </location>
</feature>
<reference evidence="8" key="1">
    <citation type="submission" date="2023-01" db="EMBL/GenBank/DDBJ databases">
        <title>Colletotrichum chrysophilum M932 genome sequence.</title>
        <authorList>
            <person name="Baroncelli R."/>
        </authorList>
    </citation>
    <scope>NUCLEOTIDE SEQUENCE</scope>
    <source>
        <strain evidence="8">M932</strain>
    </source>
</reference>
<keyword evidence="2 6" id="KW-0812">Transmembrane</keyword>
<evidence type="ECO:0000256" key="1">
    <source>
        <dbReference type="ARBA" id="ARBA00004141"/>
    </source>
</evidence>
<dbReference type="Pfam" id="PF07690">
    <property type="entry name" value="MFS_1"/>
    <property type="match status" value="1"/>
</dbReference>
<dbReference type="Gene3D" id="1.20.1720.10">
    <property type="entry name" value="Multidrug resistance protein D"/>
    <property type="match status" value="1"/>
</dbReference>
<dbReference type="Proteomes" id="UP001243330">
    <property type="component" value="Unassembled WGS sequence"/>
</dbReference>
<feature type="compositionally biased region" description="Basic and acidic residues" evidence="5">
    <location>
        <begin position="487"/>
        <end position="499"/>
    </location>
</feature>